<protein>
    <submittedName>
        <fullName evidence="9">B12-binding domain-containing radical SAM protein</fullName>
    </submittedName>
</protein>
<evidence type="ECO:0000313" key="10">
    <source>
        <dbReference type="Proteomes" id="UP001606210"/>
    </source>
</evidence>
<accession>A0ABW7EWP0</accession>
<dbReference type="PANTHER" id="PTHR43409:SF7">
    <property type="entry name" value="BLL1977 PROTEIN"/>
    <property type="match status" value="1"/>
</dbReference>
<name>A0ABW7EWP0_9BURK</name>
<comment type="caution">
    <text evidence="9">The sequence shown here is derived from an EMBL/GenBank/DDBJ whole genome shotgun (WGS) entry which is preliminary data.</text>
</comment>
<dbReference type="InterPro" id="IPR006638">
    <property type="entry name" value="Elp3/MiaA/NifB-like_rSAM"/>
</dbReference>
<dbReference type="EMBL" id="JBIGHV010000001">
    <property type="protein sequence ID" value="MFG6428782.1"/>
    <property type="molecule type" value="Genomic_DNA"/>
</dbReference>
<keyword evidence="4" id="KW-0949">S-adenosyl-L-methionine</keyword>
<dbReference type="SFLD" id="SFLDS00029">
    <property type="entry name" value="Radical_SAM"/>
    <property type="match status" value="1"/>
</dbReference>
<dbReference type="Pfam" id="PF04055">
    <property type="entry name" value="Radical_SAM"/>
    <property type="match status" value="1"/>
</dbReference>
<dbReference type="PROSITE" id="PS51918">
    <property type="entry name" value="RADICAL_SAM"/>
    <property type="match status" value="1"/>
</dbReference>
<dbReference type="InterPro" id="IPR007197">
    <property type="entry name" value="rSAM"/>
</dbReference>
<dbReference type="RefSeq" id="WP_394475712.1">
    <property type="nucleotide sequence ID" value="NZ_JBIGHV010000001.1"/>
</dbReference>
<evidence type="ECO:0000256" key="6">
    <source>
        <dbReference type="ARBA" id="ARBA00023004"/>
    </source>
</evidence>
<keyword evidence="7" id="KW-0411">Iron-sulfur</keyword>
<dbReference type="SMART" id="SM00729">
    <property type="entry name" value="Elp3"/>
    <property type="match status" value="1"/>
</dbReference>
<evidence type="ECO:0000256" key="2">
    <source>
        <dbReference type="ARBA" id="ARBA00022603"/>
    </source>
</evidence>
<comment type="cofactor">
    <cofactor evidence="1">
        <name>[4Fe-4S] cluster</name>
        <dbReference type="ChEBI" id="CHEBI:49883"/>
    </cofactor>
</comment>
<gene>
    <name evidence="9" type="ORF">ACG00Y_02600</name>
</gene>
<keyword evidence="10" id="KW-1185">Reference proteome</keyword>
<keyword evidence="5" id="KW-0479">Metal-binding</keyword>
<dbReference type="SFLD" id="SFLDG01123">
    <property type="entry name" value="methyltransferase_(Class_B)"/>
    <property type="match status" value="1"/>
</dbReference>
<evidence type="ECO:0000259" key="8">
    <source>
        <dbReference type="PROSITE" id="PS51918"/>
    </source>
</evidence>
<keyword evidence="2" id="KW-0489">Methyltransferase</keyword>
<dbReference type="InterPro" id="IPR051198">
    <property type="entry name" value="BchE-like"/>
</dbReference>
<evidence type="ECO:0000313" key="9">
    <source>
        <dbReference type="EMBL" id="MFG6428782.1"/>
    </source>
</evidence>
<dbReference type="InterPro" id="IPR034466">
    <property type="entry name" value="Methyltransferase_Class_B"/>
</dbReference>
<reference evidence="9 10" key="1">
    <citation type="submission" date="2024-08" db="EMBL/GenBank/DDBJ databases">
        <authorList>
            <person name="Lu H."/>
        </authorList>
    </citation>
    <scope>NUCLEOTIDE SEQUENCE [LARGE SCALE GENOMIC DNA]</scope>
    <source>
        <strain evidence="9 10">LYH14W</strain>
    </source>
</reference>
<dbReference type="SUPFAM" id="SSF102114">
    <property type="entry name" value="Radical SAM enzymes"/>
    <property type="match status" value="1"/>
</dbReference>
<dbReference type="Gene3D" id="3.80.30.20">
    <property type="entry name" value="tm_1862 like domain"/>
    <property type="match status" value="1"/>
</dbReference>
<keyword evidence="3" id="KW-0808">Transferase</keyword>
<feature type="domain" description="Radical SAM core" evidence="8">
    <location>
        <begin position="517"/>
        <end position="737"/>
    </location>
</feature>
<dbReference type="CDD" id="cd01335">
    <property type="entry name" value="Radical_SAM"/>
    <property type="match status" value="1"/>
</dbReference>
<dbReference type="Proteomes" id="UP001606210">
    <property type="component" value="Unassembled WGS sequence"/>
</dbReference>
<evidence type="ECO:0000256" key="1">
    <source>
        <dbReference type="ARBA" id="ARBA00001966"/>
    </source>
</evidence>
<proteinExistence type="predicted"/>
<evidence type="ECO:0000256" key="3">
    <source>
        <dbReference type="ARBA" id="ARBA00022679"/>
    </source>
</evidence>
<dbReference type="InterPro" id="IPR023404">
    <property type="entry name" value="rSAM_horseshoe"/>
</dbReference>
<dbReference type="PANTHER" id="PTHR43409">
    <property type="entry name" value="ANAEROBIC MAGNESIUM-PROTOPORPHYRIN IX MONOMETHYL ESTER CYCLASE-RELATED"/>
    <property type="match status" value="1"/>
</dbReference>
<organism evidence="9 10">
    <name type="scientific">Pelomonas parva</name>
    <dbReference type="NCBI Taxonomy" id="3299032"/>
    <lineage>
        <taxon>Bacteria</taxon>
        <taxon>Pseudomonadati</taxon>
        <taxon>Pseudomonadota</taxon>
        <taxon>Betaproteobacteria</taxon>
        <taxon>Burkholderiales</taxon>
        <taxon>Sphaerotilaceae</taxon>
        <taxon>Roseateles</taxon>
    </lineage>
</organism>
<dbReference type="InterPro" id="IPR058240">
    <property type="entry name" value="rSAM_sf"/>
</dbReference>
<keyword evidence="6" id="KW-0408">Iron</keyword>
<evidence type="ECO:0000256" key="4">
    <source>
        <dbReference type="ARBA" id="ARBA00022691"/>
    </source>
</evidence>
<dbReference type="SFLD" id="SFLDG01082">
    <property type="entry name" value="B12-binding_domain_containing"/>
    <property type="match status" value="1"/>
</dbReference>
<sequence length="812" mass="91151">MLKLTEPGAALRLPLDVVQQAVLRTLAYRQVFGCPLTLEEVRQFLDTPWVSISEVAGALQRLQTAGLVAYRDECFWIAEMGDPIERWSANRARADEAMPQAVAVGRGLMRLPFVDGVAISGSLSKRSLAEDGDFDFLIITRPGRLWLVYALLRFHRRKLASPAMLCSNYTIASHRLALERRDAFTAMELSTLIPVAGGPVLRRMQEANLWAKTYLPNRPIQASPEEPVRTARRRLGEMALSGPVGGLLDWCAWRLVCRRHRRTIAQLQSLTARNSFEVSRDVAKVHSMEWKYRILDRYQTNLDRLEQQAGSPISRGTADGTVLVASAYYYRLDPKQWQAGKPYPPLGSLYAAGLVRSLGFTAGVFDAGLADSELDFLRRLERERPAFVLLQEDGFNYLTKMCLDRMRDAALQMVRLARAFGARVAVCSSDATDFPEPYLRAGAAAVIRGESEATLADVLTAWRDGRPWADIPGLAYLDGDCVLRSQARAPITDLDRLPPPAWDLVDLAPYREIWRRRHGRFSLNVATTRGCPYACNWCAKPLYGKRYTVRSPEQVVDEMQLLVQRHGAEHFWITDDLFGLKPGWVQRFATLVQERGLDLHYTIQTRADLLLRDAGELHAMVRSGLETAWIGAESGSQRVLDAMDKGITRAQIDGAVQALKRHGVRSALFLQFGYLGETGEDIRLTQQMVAQLMPDEIGISVSYPLPGTKFHDRVKAQMGSKTHWLHSNDLDLMFPGTFSPAFYRHLHAYTSRRFHVARCWSVLRGRLPPPARGGRLRTLASLLRVTPSLLSARIGMWREQRLPAPAGAVVSP</sequence>
<evidence type="ECO:0000256" key="5">
    <source>
        <dbReference type="ARBA" id="ARBA00022723"/>
    </source>
</evidence>
<evidence type="ECO:0000256" key="7">
    <source>
        <dbReference type="ARBA" id="ARBA00023014"/>
    </source>
</evidence>